<keyword evidence="2" id="KW-1185">Reference proteome</keyword>
<gene>
    <name evidence="1" type="ORF">LMG27198_51530</name>
</gene>
<protein>
    <submittedName>
        <fullName evidence="1">Uncharacterized protein</fullName>
    </submittedName>
</protein>
<evidence type="ECO:0000313" key="1">
    <source>
        <dbReference type="EMBL" id="GLI96160.1"/>
    </source>
</evidence>
<sequence>MRRARAQDECKRALSTAASAANNRGSGLGELRFPIKRMLVTIGQYNDLGSCQRKMVGDLRC</sequence>
<accession>A0A9W6H0H4</accession>
<reference evidence="1" key="1">
    <citation type="journal article" date="2023" name="Int. J. Syst. Evol. Microbiol.">
        <title>Methylocystis iwaonis sp. nov., a type II methane-oxidizing bacterium from surface soil of a rice paddy field in Japan, and emended description of the genus Methylocystis (ex Whittenbury et al. 1970) Bowman et al. 1993.</title>
        <authorList>
            <person name="Kaise H."/>
            <person name="Sawadogo J.B."/>
            <person name="Alam M.S."/>
            <person name="Ueno C."/>
            <person name="Dianou D."/>
            <person name="Shinjo R."/>
            <person name="Asakawa S."/>
        </authorList>
    </citation>
    <scope>NUCLEOTIDE SEQUENCE</scope>
    <source>
        <strain evidence="1">LMG27198</strain>
    </source>
</reference>
<dbReference type="AlphaFoldDB" id="A0A9W6H0H4"/>
<proteinExistence type="predicted"/>
<organism evidence="1 2">
    <name type="scientific">Methylocystis echinoides</name>
    <dbReference type="NCBI Taxonomy" id="29468"/>
    <lineage>
        <taxon>Bacteria</taxon>
        <taxon>Pseudomonadati</taxon>
        <taxon>Pseudomonadota</taxon>
        <taxon>Alphaproteobacteria</taxon>
        <taxon>Hyphomicrobiales</taxon>
        <taxon>Methylocystaceae</taxon>
        <taxon>Methylocystis</taxon>
    </lineage>
</organism>
<name>A0A9W6H0H4_9HYPH</name>
<dbReference type="Proteomes" id="UP001144323">
    <property type="component" value="Unassembled WGS sequence"/>
</dbReference>
<comment type="caution">
    <text evidence="1">The sequence shown here is derived from an EMBL/GenBank/DDBJ whole genome shotgun (WGS) entry which is preliminary data.</text>
</comment>
<evidence type="ECO:0000313" key="2">
    <source>
        <dbReference type="Proteomes" id="UP001144323"/>
    </source>
</evidence>
<dbReference type="EMBL" id="BSEC01000008">
    <property type="protein sequence ID" value="GLI96160.1"/>
    <property type="molecule type" value="Genomic_DNA"/>
</dbReference>